<keyword evidence="2" id="KW-1185">Reference proteome</keyword>
<name>A0AA40KHB6_9HYME</name>
<organism evidence="1 2">
    <name type="scientific">Melipona bicolor</name>
    <dbReference type="NCBI Taxonomy" id="60889"/>
    <lineage>
        <taxon>Eukaryota</taxon>
        <taxon>Metazoa</taxon>
        <taxon>Ecdysozoa</taxon>
        <taxon>Arthropoda</taxon>
        <taxon>Hexapoda</taxon>
        <taxon>Insecta</taxon>
        <taxon>Pterygota</taxon>
        <taxon>Neoptera</taxon>
        <taxon>Endopterygota</taxon>
        <taxon>Hymenoptera</taxon>
        <taxon>Apocrita</taxon>
        <taxon>Aculeata</taxon>
        <taxon>Apoidea</taxon>
        <taxon>Anthophila</taxon>
        <taxon>Apidae</taxon>
        <taxon>Melipona</taxon>
    </lineage>
</organism>
<sequence length="112" mass="12446">MSASTAENLRWHYPCGAVLVFFTRPVAKEFEVAVGDGSRPVKCKLVPVPSKANYCIIPAAPLVALPLERDREQGESQRLEDLATIKKHGAKWHTPFHRKCMGRVEVSDSLGF</sequence>
<dbReference type="AlphaFoldDB" id="A0AA40KHB6"/>
<comment type="caution">
    <text evidence="1">The sequence shown here is derived from an EMBL/GenBank/DDBJ whole genome shotgun (WGS) entry which is preliminary data.</text>
</comment>
<reference evidence="1" key="1">
    <citation type="submission" date="2021-10" db="EMBL/GenBank/DDBJ databases">
        <title>Melipona bicolor Genome sequencing and assembly.</title>
        <authorList>
            <person name="Araujo N.S."/>
            <person name="Arias M.C."/>
        </authorList>
    </citation>
    <scope>NUCLEOTIDE SEQUENCE</scope>
    <source>
        <strain evidence="1">USP_2M_L1-L4_2017</strain>
        <tissue evidence="1">Whole body</tissue>
    </source>
</reference>
<evidence type="ECO:0000313" key="1">
    <source>
        <dbReference type="EMBL" id="KAK1120351.1"/>
    </source>
</evidence>
<gene>
    <name evidence="1" type="ORF">K0M31_012334</name>
</gene>
<dbReference type="EMBL" id="JAHYIQ010000031">
    <property type="protein sequence ID" value="KAK1120351.1"/>
    <property type="molecule type" value="Genomic_DNA"/>
</dbReference>
<protein>
    <submittedName>
        <fullName evidence="1">Uncharacterized protein</fullName>
    </submittedName>
</protein>
<evidence type="ECO:0000313" key="2">
    <source>
        <dbReference type="Proteomes" id="UP001177670"/>
    </source>
</evidence>
<accession>A0AA40KHB6</accession>
<dbReference type="Proteomes" id="UP001177670">
    <property type="component" value="Unassembled WGS sequence"/>
</dbReference>
<proteinExistence type="predicted"/>